<feature type="domain" description="EF-hand" evidence="17">
    <location>
        <begin position="147"/>
        <end position="182"/>
    </location>
</feature>
<dbReference type="InterPro" id="IPR002048">
    <property type="entry name" value="EF_hand_dom"/>
</dbReference>
<dbReference type="Proteomes" id="UP000015101">
    <property type="component" value="Unassembled WGS sequence"/>
</dbReference>
<keyword evidence="5" id="KW-1003">Cell membrane</keyword>
<dbReference type="InterPro" id="IPR051875">
    <property type="entry name" value="Calcineurin_B_homologous"/>
</dbReference>
<evidence type="ECO:0000256" key="1">
    <source>
        <dbReference type="ARBA" id="ARBA00004123"/>
    </source>
</evidence>
<reference evidence="20" key="1">
    <citation type="submission" date="2012-12" db="EMBL/GenBank/DDBJ databases">
        <authorList>
            <person name="Hellsten U."/>
            <person name="Grimwood J."/>
            <person name="Chapman J.A."/>
            <person name="Shapiro H."/>
            <person name="Aerts A."/>
            <person name="Otillar R.P."/>
            <person name="Terry A.Y."/>
            <person name="Boore J.L."/>
            <person name="Simakov O."/>
            <person name="Marletaz F."/>
            <person name="Cho S.-J."/>
            <person name="Edsinger-Gonzales E."/>
            <person name="Havlak P."/>
            <person name="Kuo D.-H."/>
            <person name="Larsson T."/>
            <person name="Lv J."/>
            <person name="Arendt D."/>
            <person name="Savage R."/>
            <person name="Osoegawa K."/>
            <person name="de Jong P."/>
            <person name="Lindberg D.R."/>
            <person name="Seaver E.C."/>
            <person name="Weisblat D.A."/>
            <person name="Putnam N.H."/>
            <person name="Grigoriev I.V."/>
            <person name="Rokhsar D.S."/>
        </authorList>
    </citation>
    <scope>NUCLEOTIDE SEQUENCE</scope>
</reference>
<keyword evidence="4" id="KW-0813">Transport</keyword>
<evidence type="ECO:0000256" key="13">
    <source>
        <dbReference type="ARBA" id="ARBA00023136"/>
    </source>
</evidence>
<evidence type="ECO:0000313" key="19">
    <source>
        <dbReference type="EnsemblMetazoa" id="HelroP65191"/>
    </source>
</evidence>
<reference evidence="19" key="3">
    <citation type="submission" date="2015-06" db="UniProtKB">
        <authorList>
            <consortium name="EnsemblMetazoa"/>
        </authorList>
    </citation>
    <scope>IDENTIFICATION</scope>
</reference>
<keyword evidence="10" id="KW-0677">Repeat</keyword>
<dbReference type="CTD" id="20213742"/>
<accession>T1FY44</accession>
<evidence type="ECO:0000256" key="7">
    <source>
        <dbReference type="ARBA" id="ARBA00022553"/>
    </source>
</evidence>
<keyword evidence="6" id="KW-0963">Cytoplasm</keyword>
<dbReference type="EnsemblMetazoa" id="HelroT65191">
    <property type="protein sequence ID" value="HelroP65191"/>
    <property type="gene ID" value="HelroG65191"/>
</dbReference>
<dbReference type="PROSITE" id="PS00018">
    <property type="entry name" value="EF_HAND_1"/>
    <property type="match status" value="2"/>
</dbReference>
<feature type="domain" description="EF-hand" evidence="17">
    <location>
        <begin position="26"/>
        <end position="61"/>
    </location>
</feature>
<dbReference type="OrthoDB" id="191686at2759"/>
<dbReference type="OMA" id="SIHEFQK"/>
<reference evidence="18 20" key="2">
    <citation type="journal article" date="2013" name="Nature">
        <title>Insights into bilaterian evolution from three spiralian genomes.</title>
        <authorList>
            <person name="Simakov O."/>
            <person name="Marletaz F."/>
            <person name="Cho S.J."/>
            <person name="Edsinger-Gonzales E."/>
            <person name="Havlak P."/>
            <person name="Hellsten U."/>
            <person name="Kuo D.H."/>
            <person name="Larsson T."/>
            <person name="Lv J."/>
            <person name="Arendt D."/>
            <person name="Savage R."/>
            <person name="Osoegawa K."/>
            <person name="de Jong P."/>
            <person name="Grimwood J."/>
            <person name="Chapman J.A."/>
            <person name="Shapiro H."/>
            <person name="Aerts A."/>
            <person name="Otillar R.P."/>
            <person name="Terry A.Y."/>
            <person name="Boore J.L."/>
            <person name="Grigoriev I.V."/>
            <person name="Lindberg D.R."/>
            <person name="Seaver E.C."/>
            <person name="Weisblat D.A."/>
            <person name="Putnam N.H."/>
            <person name="Rokhsar D.S."/>
        </authorList>
    </citation>
    <scope>NUCLEOTIDE SEQUENCE</scope>
</reference>
<comment type="similarity">
    <text evidence="16">Belongs to the calcineurin regulatory subunit family. CHP subfamily.</text>
</comment>
<dbReference type="STRING" id="6412.T1FY44"/>
<dbReference type="GO" id="GO:0005509">
    <property type="term" value="F:calcium ion binding"/>
    <property type="evidence" value="ECO:0000318"/>
    <property type="project" value="GO_Central"/>
</dbReference>
<dbReference type="SMART" id="SM00054">
    <property type="entry name" value="EFh"/>
    <property type="match status" value="3"/>
</dbReference>
<evidence type="ECO:0000256" key="15">
    <source>
        <dbReference type="ARBA" id="ARBA00023288"/>
    </source>
</evidence>
<dbReference type="GO" id="GO:0005886">
    <property type="term" value="C:plasma membrane"/>
    <property type="evidence" value="ECO:0000318"/>
    <property type="project" value="GO_Central"/>
</dbReference>
<dbReference type="eggNOG" id="KOG0034">
    <property type="taxonomic scope" value="Eukaryota"/>
</dbReference>
<dbReference type="GO" id="GO:0005737">
    <property type="term" value="C:cytoplasm"/>
    <property type="evidence" value="ECO:0007669"/>
    <property type="project" value="UniProtKB-SubCell"/>
</dbReference>
<evidence type="ECO:0000259" key="17">
    <source>
        <dbReference type="PROSITE" id="PS50222"/>
    </source>
</evidence>
<keyword evidence="15" id="KW-0449">Lipoprotein</keyword>
<keyword evidence="13" id="KW-0472">Membrane</keyword>
<dbReference type="FunFam" id="1.10.238.10:FF:000001">
    <property type="entry name" value="Calmodulin 1"/>
    <property type="match status" value="1"/>
</dbReference>
<dbReference type="AlphaFoldDB" id="T1FY44"/>
<dbReference type="Pfam" id="PF13499">
    <property type="entry name" value="EF-hand_7"/>
    <property type="match status" value="1"/>
</dbReference>
<gene>
    <name evidence="19" type="primary">20213742</name>
    <name evidence="18" type="ORF">HELRODRAFT_65191</name>
</gene>
<evidence type="ECO:0000256" key="10">
    <source>
        <dbReference type="ARBA" id="ARBA00022737"/>
    </source>
</evidence>
<evidence type="ECO:0000256" key="9">
    <source>
        <dbReference type="ARBA" id="ARBA00022723"/>
    </source>
</evidence>
<dbReference type="PROSITE" id="PS50222">
    <property type="entry name" value="EF_HAND_2"/>
    <property type="match status" value="3"/>
</dbReference>
<dbReference type="SUPFAM" id="SSF47473">
    <property type="entry name" value="EF-hand"/>
    <property type="match status" value="1"/>
</dbReference>
<keyword evidence="12" id="KW-0653">Protein transport</keyword>
<evidence type="ECO:0000256" key="2">
    <source>
        <dbReference type="ARBA" id="ARBA00004236"/>
    </source>
</evidence>
<feature type="domain" description="EF-hand" evidence="17">
    <location>
        <begin position="106"/>
        <end position="141"/>
    </location>
</feature>
<keyword evidence="8" id="KW-0519">Myristate</keyword>
<keyword evidence="20" id="KW-1185">Reference proteome</keyword>
<dbReference type="GeneID" id="20213742"/>
<evidence type="ECO:0000256" key="12">
    <source>
        <dbReference type="ARBA" id="ARBA00022927"/>
    </source>
</evidence>
<dbReference type="PANTHER" id="PTHR46002">
    <property type="entry name" value="EG:114D9.1 PROTEIN-RELATED"/>
    <property type="match status" value="1"/>
</dbReference>
<keyword evidence="14" id="KW-0539">Nucleus</keyword>
<keyword evidence="9" id="KW-0479">Metal-binding</keyword>
<dbReference type="KEGG" id="hro:HELRODRAFT_65191"/>
<keyword evidence="11" id="KW-0106">Calcium</keyword>
<dbReference type="InterPro" id="IPR011992">
    <property type="entry name" value="EF-hand-dom_pair"/>
</dbReference>
<evidence type="ECO:0000256" key="6">
    <source>
        <dbReference type="ARBA" id="ARBA00022490"/>
    </source>
</evidence>
<evidence type="ECO:0000313" key="20">
    <source>
        <dbReference type="Proteomes" id="UP000015101"/>
    </source>
</evidence>
<dbReference type="HOGENOM" id="CLU_061288_10_1_1"/>
<dbReference type="GO" id="GO:0005634">
    <property type="term" value="C:nucleus"/>
    <property type="evidence" value="ECO:0007669"/>
    <property type="project" value="UniProtKB-SubCell"/>
</dbReference>
<dbReference type="EMBL" id="AMQM01000777">
    <property type="status" value="NOT_ANNOTATED_CDS"/>
    <property type="molecule type" value="Genomic_DNA"/>
</dbReference>
<protein>
    <recommendedName>
        <fullName evidence="17">EF-hand domain-containing protein</fullName>
    </recommendedName>
</protein>
<evidence type="ECO:0000256" key="4">
    <source>
        <dbReference type="ARBA" id="ARBA00022448"/>
    </source>
</evidence>
<name>T1FY44_HELRO</name>
<dbReference type="CDD" id="cd00051">
    <property type="entry name" value="EFh"/>
    <property type="match status" value="1"/>
</dbReference>
<evidence type="ECO:0000256" key="3">
    <source>
        <dbReference type="ARBA" id="ARBA00004496"/>
    </source>
</evidence>
<evidence type="ECO:0000256" key="5">
    <source>
        <dbReference type="ARBA" id="ARBA00022475"/>
    </source>
</evidence>
<evidence type="ECO:0000313" key="18">
    <source>
        <dbReference type="EMBL" id="ESO02037.1"/>
    </source>
</evidence>
<proteinExistence type="inferred from homology"/>
<dbReference type="GO" id="GO:0015031">
    <property type="term" value="P:protein transport"/>
    <property type="evidence" value="ECO:0007669"/>
    <property type="project" value="UniProtKB-KW"/>
</dbReference>
<comment type="subcellular location">
    <subcellularLocation>
        <location evidence="2">Cell membrane</location>
    </subcellularLocation>
    <subcellularLocation>
        <location evidence="3">Cytoplasm</location>
    </subcellularLocation>
    <subcellularLocation>
        <location evidence="1">Nucleus</location>
    </subcellularLocation>
</comment>
<dbReference type="EMBL" id="KB096742">
    <property type="protein sequence ID" value="ESO02037.1"/>
    <property type="molecule type" value="Genomic_DNA"/>
</dbReference>
<dbReference type="InParanoid" id="T1FY44"/>
<dbReference type="RefSeq" id="XP_009019445.1">
    <property type="nucleotide sequence ID" value="XM_009021197.1"/>
</dbReference>
<organism evidence="19 20">
    <name type="scientific">Helobdella robusta</name>
    <name type="common">Californian leech</name>
    <dbReference type="NCBI Taxonomy" id="6412"/>
    <lineage>
        <taxon>Eukaryota</taxon>
        <taxon>Metazoa</taxon>
        <taxon>Spiralia</taxon>
        <taxon>Lophotrochozoa</taxon>
        <taxon>Annelida</taxon>
        <taxon>Clitellata</taxon>
        <taxon>Hirudinea</taxon>
        <taxon>Rhynchobdellida</taxon>
        <taxon>Glossiphoniidae</taxon>
        <taxon>Helobdella</taxon>
    </lineage>
</organism>
<sequence>MGINHSKGTFTPEIAEIQRETGFTLEQIFRLQKRFSTYDRDNDNFLRRDDFLVQPTLATNPLSNSIINLMFSGDDKPLDQITFKQFTLVLSRFLPENTQNCSHLNSSEEKLKFLFKLFDKDCDGYVSQGDLNSVLTMLIGSQVPVEQLDKIVDQTIGEADSDQDGKVSFSEFSKIMAKVDINKKMTLHF</sequence>
<dbReference type="InterPro" id="IPR018247">
    <property type="entry name" value="EF_Hand_1_Ca_BS"/>
</dbReference>
<evidence type="ECO:0000256" key="14">
    <source>
        <dbReference type="ARBA" id="ARBA00023242"/>
    </source>
</evidence>
<evidence type="ECO:0000256" key="11">
    <source>
        <dbReference type="ARBA" id="ARBA00022837"/>
    </source>
</evidence>
<keyword evidence="7" id="KW-0597">Phosphoprotein</keyword>
<dbReference type="Gene3D" id="1.10.238.10">
    <property type="entry name" value="EF-hand"/>
    <property type="match status" value="1"/>
</dbReference>
<evidence type="ECO:0000256" key="8">
    <source>
        <dbReference type="ARBA" id="ARBA00022707"/>
    </source>
</evidence>
<evidence type="ECO:0000256" key="16">
    <source>
        <dbReference type="ARBA" id="ARBA00038164"/>
    </source>
</evidence>